<name>A0A8S5NWM3_9CAUD</name>
<accession>A0A8S5NWM3</accession>
<sequence>MHIWGLFDDGNGCYRQGLDEYNMNTGGATHDHINRYW</sequence>
<organism evidence="1">
    <name type="scientific">Podoviridae sp. ct8eG6</name>
    <dbReference type="NCBI Taxonomy" id="2825223"/>
    <lineage>
        <taxon>Viruses</taxon>
        <taxon>Duplodnaviria</taxon>
        <taxon>Heunggongvirae</taxon>
        <taxon>Uroviricota</taxon>
        <taxon>Caudoviricetes</taxon>
    </lineage>
</organism>
<proteinExistence type="predicted"/>
<protein>
    <submittedName>
        <fullName evidence="1">Uncharacterized protein</fullName>
    </submittedName>
</protein>
<reference evidence="1" key="1">
    <citation type="journal article" date="2021" name="Proc. Natl. Acad. Sci. U.S.A.">
        <title>A Catalog of Tens of Thousands of Viruses from Human Metagenomes Reveals Hidden Associations with Chronic Diseases.</title>
        <authorList>
            <person name="Tisza M.J."/>
            <person name="Buck C.B."/>
        </authorList>
    </citation>
    <scope>NUCLEOTIDE SEQUENCE</scope>
    <source>
        <strain evidence="1">Ct8eG6</strain>
    </source>
</reference>
<evidence type="ECO:0000313" key="1">
    <source>
        <dbReference type="EMBL" id="DAD99153.1"/>
    </source>
</evidence>
<dbReference type="EMBL" id="BK015276">
    <property type="protein sequence ID" value="DAD99153.1"/>
    <property type="molecule type" value="Genomic_DNA"/>
</dbReference>